<dbReference type="SUPFAM" id="SSF51338">
    <property type="entry name" value="Composite domain of metallo-dependent hydrolases"/>
    <property type="match status" value="1"/>
</dbReference>
<dbReference type="EMBL" id="UINC01010692">
    <property type="protein sequence ID" value="SVA47470.1"/>
    <property type="molecule type" value="Genomic_DNA"/>
</dbReference>
<dbReference type="SUPFAM" id="SSF51556">
    <property type="entry name" value="Metallo-dependent hydrolases"/>
    <property type="match status" value="1"/>
</dbReference>
<evidence type="ECO:0000313" key="2">
    <source>
        <dbReference type="EMBL" id="SVA47470.1"/>
    </source>
</evidence>
<dbReference type="GO" id="GO:0005737">
    <property type="term" value="C:cytoplasm"/>
    <property type="evidence" value="ECO:0007669"/>
    <property type="project" value="TreeGrafter"/>
</dbReference>
<dbReference type="Pfam" id="PF01979">
    <property type="entry name" value="Amidohydro_1"/>
    <property type="match status" value="1"/>
</dbReference>
<evidence type="ECO:0000259" key="1">
    <source>
        <dbReference type="Pfam" id="PF01979"/>
    </source>
</evidence>
<dbReference type="PANTHER" id="PTHR43668:SF2">
    <property type="entry name" value="ALLANTOINASE"/>
    <property type="match status" value="1"/>
</dbReference>
<dbReference type="InterPro" id="IPR006680">
    <property type="entry name" value="Amidohydro-rel"/>
</dbReference>
<gene>
    <name evidence="2" type="ORF">METZ01_LOCUS100324</name>
</gene>
<dbReference type="InterPro" id="IPR050138">
    <property type="entry name" value="DHOase/Allantoinase_Hydrolase"/>
</dbReference>
<dbReference type="InterPro" id="IPR032466">
    <property type="entry name" value="Metal_Hydrolase"/>
</dbReference>
<dbReference type="GO" id="GO:0006145">
    <property type="term" value="P:purine nucleobase catabolic process"/>
    <property type="evidence" value="ECO:0007669"/>
    <property type="project" value="TreeGrafter"/>
</dbReference>
<sequence length="361" mass="40746">MSNAKVLLDRKKHFSTNTIINYAFIPAIGKLTNDNLKGLIENGAIAFKIFTIAAPPNRKSEFDGLCFTKEKEILNALIHAKKSNLVTIFHAEDQSLLDYYKNHEYKFEKSNPAIHNATRPAITEALAISKILNLNMIAKTKIHIAHVTSELSLDVISYFQKKGQDVSAETCPHYLFKTEKDVIKVGPFGKINPPIRSKNDQNKLWKGFDNNTLTIIASDHASFSYEEKLKGEKNFVKAPPGAPSGELMLPLMLNAVSKKKIKMKKLIQLMCINPAKRFNIFPKKGIIRKGSDADVIILDLKEKWTVDSKKLISKGKNCAHLYYGDKIKGNVKTTIVNGRVVFDKNNFYKYPDLNYFVTPIN</sequence>
<organism evidence="2">
    <name type="scientific">marine metagenome</name>
    <dbReference type="NCBI Taxonomy" id="408172"/>
    <lineage>
        <taxon>unclassified sequences</taxon>
        <taxon>metagenomes</taxon>
        <taxon>ecological metagenomes</taxon>
    </lineage>
</organism>
<dbReference type="AlphaFoldDB" id="A0A381W4L1"/>
<dbReference type="InterPro" id="IPR011059">
    <property type="entry name" value="Metal-dep_hydrolase_composite"/>
</dbReference>
<dbReference type="GO" id="GO:0004038">
    <property type="term" value="F:allantoinase activity"/>
    <property type="evidence" value="ECO:0007669"/>
    <property type="project" value="TreeGrafter"/>
</dbReference>
<accession>A0A381W4L1</accession>
<reference evidence="2" key="1">
    <citation type="submission" date="2018-05" db="EMBL/GenBank/DDBJ databases">
        <authorList>
            <person name="Lanie J.A."/>
            <person name="Ng W.-L."/>
            <person name="Kazmierczak K.M."/>
            <person name="Andrzejewski T.M."/>
            <person name="Davidsen T.M."/>
            <person name="Wayne K.J."/>
            <person name="Tettelin H."/>
            <person name="Glass J.I."/>
            <person name="Rusch D."/>
            <person name="Podicherti R."/>
            <person name="Tsui H.-C.T."/>
            <person name="Winkler M.E."/>
        </authorList>
    </citation>
    <scope>NUCLEOTIDE SEQUENCE</scope>
</reference>
<name>A0A381W4L1_9ZZZZ</name>
<proteinExistence type="predicted"/>
<dbReference type="Gene3D" id="3.20.20.140">
    <property type="entry name" value="Metal-dependent hydrolases"/>
    <property type="match status" value="1"/>
</dbReference>
<dbReference type="PANTHER" id="PTHR43668">
    <property type="entry name" value="ALLANTOINASE"/>
    <property type="match status" value="1"/>
</dbReference>
<feature type="domain" description="Amidohydrolase-related" evidence="1">
    <location>
        <begin position="71"/>
        <end position="341"/>
    </location>
</feature>
<protein>
    <recommendedName>
        <fullName evidence="1">Amidohydrolase-related domain-containing protein</fullName>
    </recommendedName>
</protein>
<dbReference type="Gene3D" id="2.30.40.10">
    <property type="entry name" value="Urease, subunit C, domain 1"/>
    <property type="match status" value="1"/>
</dbReference>